<dbReference type="InterPro" id="IPR047182">
    <property type="entry name" value="MRM1"/>
</dbReference>
<keyword evidence="4" id="KW-0808">Transferase</keyword>
<dbReference type="SUPFAM" id="SSF75217">
    <property type="entry name" value="alpha/beta knot"/>
    <property type="match status" value="1"/>
</dbReference>
<feature type="compositionally biased region" description="Basic and acidic residues" evidence="6">
    <location>
        <begin position="150"/>
        <end position="177"/>
    </location>
</feature>
<feature type="domain" description="tRNA/rRNA methyltransferase SpoU type" evidence="7">
    <location>
        <begin position="278"/>
        <end position="431"/>
    </location>
</feature>
<accession>A0AA43QH21</accession>
<evidence type="ECO:0000259" key="7">
    <source>
        <dbReference type="Pfam" id="PF00588"/>
    </source>
</evidence>
<dbReference type="Gene3D" id="3.40.1280.10">
    <property type="match status" value="1"/>
</dbReference>
<dbReference type="Proteomes" id="UP001161017">
    <property type="component" value="Unassembled WGS sequence"/>
</dbReference>
<evidence type="ECO:0000256" key="2">
    <source>
        <dbReference type="ARBA" id="ARBA00022552"/>
    </source>
</evidence>
<dbReference type="GO" id="GO:0016435">
    <property type="term" value="F:rRNA (guanine) methyltransferase activity"/>
    <property type="evidence" value="ECO:0007669"/>
    <property type="project" value="TreeGrafter"/>
</dbReference>
<reference evidence="8" key="1">
    <citation type="journal article" date="2023" name="Genome Biol. Evol.">
        <title>First Whole Genome Sequence and Flow Cytometry Genome Size Data for the Lichen-Forming Fungus Ramalina farinacea (Ascomycota).</title>
        <authorList>
            <person name="Llewellyn T."/>
            <person name="Mian S."/>
            <person name="Hill R."/>
            <person name="Leitch I.J."/>
            <person name="Gaya E."/>
        </authorList>
    </citation>
    <scope>NUCLEOTIDE SEQUENCE</scope>
    <source>
        <strain evidence="8">LIQ254RAFAR</strain>
    </source>
</reference>
<dbReference type="EMBL" id="JAPUFD010000001">
    <property type="protein sequence ID" value="MDI1485224.1"/>
    <property type="molecule type" value="Genomic_DNA"/>
</dbReference>
<proteinExistence type="inferred from homology"/>
<evidence type="ECO:0000313" key="8">
    <source>
        <dbReference type="EMBL" id="MDI1485224.1"/>
    </source>
</evidence>
<evidence type="ECO:0000256" key="4">
    <source>
        <dbReference type="ARBA" id="ARBA00022679"/>
    </source>
</evidence>
<keyword evidence="3" id="KW-0489">Methyltransferase</keyword>
<dbReference type="GO" id="GO:0005739">
    <property type="term" value="C:mitochondrion"/>
    <property type="evidence" value="ECO:0007669"/>
    <property type="project" value="TreeGrafter"/>
</dbReference>
<keyword evidence="9" id="KW-1185">Reference proteome</keyword>
<dbReference type="Pfam" id="PF00588">
    <property type="entry name" value="SpoU_methylase"/>
    <property type="match status" value="1"/>
</dbReference>
<dbReference type="GO" id="GO:0003723">
    <property type="term" value="F:RNA binding"/>
    <property type="evidence" value="ECO:0007669"/>
    <property type="project" value="InterPro"/>
</dbReference>
<evidence type="ECO:0000256" key="3">
    <source>
        <dbReference type="ARBA" id="ARBA00022603"/>
    </source>
</evidence>
<dbReference type="AlphaFoldDB" id="A0AA43QH21"/>
<feature type="compositionally biased region" description="Polar residues" evidence="6">
    <location>
        <begin position="101"/>
        <end position="120"/>
    </location>
</feature>
<evidence type="ECO:0000313" key="9">
    <source>
        <dbReference type="Proteomes" id="UP001161017"/>
    </source>
</evidence>
<sequence>MLKGHVAFAGRTFRSTASDIGPYATRTLSTNTAINRSLRKSQVSAPLKRRDWAADSDRSGRIKIHERRPSWQRSEPPRNPGSHGSLYDYSRKPGGNRATRRANSFGSANEESQHPRNGSKSYDLPQVPQSPRNRPPDAQESPAGNYTKNSHYEDPVVRRYPRERDGDDREDREDRGEPVSIPYTTPASEFLYGTSVITAALQAKKRKFYKLYMYESENRDSHGQDDALRRVPIKALGPPNRDKSSFHITLDYQSREDEAINGTITEIKYKSSFSRFPFVVLLDGILDAGNYGAILRSAHFLGADAVITCSHNAPLTSVALKASAGAAEMLPMMTVSQPIAFLDGCKANGWKVYAADAPQSSVGSRSRVLTTSNFGTPLSRSPCILILGSEGEGLRWKIQRKADFEVGIEGQNIGAGGLDSLNVSVAGALLCEAFLRRPQTPADRDLLF</sequence>
<comment type="caution">
    <text evidence="8">The sequence shown here is derived from an EMBL/GenBank/DDBJ whole genome shotgun (WGS) entry which is preliminary data.</text>
</comment>
<gene>
    <name evidence="8" type="ORF">OHK93_000361</name>
</gene>
<dbReference type="PANTHER" id="PTHR46103">
    <property type="entry name" value="RRNA METHYLTRANSFERASE 1, MITOCHONDRIAL"/>
    <property type="match status" value="1"/>
</dbReference>
<dbReference type="InterPro" id="IPR001537">
    <property type="entry name" value="SpoU_MeTrfase"/>
</dbReference>
<dbReference type="InterPro" id="IPR029028">
    <property type="entry name" value="Alpha/beta_knot_MTases"/>
</dbReference>
<organism evidence="8 9">
    <name type="scientific">Ramalina farinacea</name>
    <dbReference type="NCBI Taxonomy" id="258253"/>
    <lineage>
        <taxon>Eukaryota</taxon>
        <taxon>Fungi</taxon>
        <taxon>Dikarya</taxon>
        <taxon>Ascomycota</taxon>
        <taxon>Pezizomycotina</taxon>
        <taxon>Lecanoromycetes</taxon>
        <taxon>OSLEUM clade</taxon>
        <taxon>Lecanoromycetidae</taxon>
        <taxon>Lecanorales</taxon>
        <taxon>Lecanorineae</taxon>
        <taxon>Ramalinaceae</taxon>
        <taxon>Ramalina</taxon>
    </lineage>
</organism>
<comment type="similarity">
    <text evidence="1">Belongs to the class IV-like SAM-binding methyltransferase superfamily. RNA methyltransferase TrmH family.</text>
</comment>
<protein>
    <recommendedName>
        <fullName evidence="7">tRNA/rRNA methyltransferase SpoU type domain-containing protein</fullName>
    </recommendedName>
</protein>
<evidence type="ECO:0000256" key="5">
    <source>
        <dbReference type="ARBA" id="ARBA00022691"/>
    </source>
</evidence>
<keyword evidence="2" id="KW-0698">rRNA processing</keyword>
<feature type="region of interest" description="Disordered" evidence="6">
    <location>
        <begin position="39"/>
        <end position="182"/>
    </location>
</feature>
<dbReference type="InterPro" id="IPR047261">
    <property type="entry name" value="MRM1_MeTrfase_dom"/>
</dbReference>
<feature type="compositionally biased region" description="Basic and acidic residues" evidence="6">
    <location>
        <begin position="48"/>
        <end position="60"/>
    </location>
</feature>
<evidence type="ECO:0000256" key="1">
    <source>
        <dbReference type="ARBA" id="ARBA00007228"/>
    </source>
</evidence>
<dbReference type="CDD" id="cd18105">
    <property type="entry name" value="SpoU-like_MRM1"/>
    <property type="match status" value="1"/>
</dbReference>
<name>A0AA43QH21_9LECA</name>
<dbReference type="PANTHER" id="PTHR46103:SF1">
    <property type="entry name" value="RRNA METHYLTRANSFERASE 1, MITOCHONDRIAL"/>
    <property type="match status" value="1"/>
</dbReference>
<keyword evidence="5" id="KW-0949">S-adenosyl-L-methionine</keyword>
<evidence type="ECO:0000256" key="6">
    <source>
        <dbReference type="SAM" id="MobiDB-lite"/>
    </source>
</evidence>
<dbReference type="InterPro" id="IPR029026">
    <property type="entry name" value="tRNA_m1G_MTases_N"/>
</dbReference>